<reference evidence="2 3" key="1">
    <citation type="submission" date="2024-11" db="EMBL/GenBank/DDBJ databases">
        <title>Chromosome-level genome assembly of the freshwater bivalve Anodonta woodiana.</title>
        <authorList>
            <person name="Chen X."/>
        </authorList>
    </citation>
    <scope>NUCLEOTIDE SEQUENCE [LARGE SCALE GENOMIC DNA]</scope>
    <source>
        <strain evidence="2">MN2024</strain>
        <tissue evidence="2">Gills</tissue>
    </source>
</reference>
<sequence length="100" mass="11416">MAQKDLFNRPPTDKELLNLSKCVESWWKLAKELGVSDARIAQIRADHNLSVMEQCYQALKTWRNDQHGKDEGTVGYLVLACKEASVDQAKVEEIFSSFQD</sequence>
<dbReference type="SUPFAM" id="SSF47986">
    <property type="entry name" value="DEATH domain"/>
    <property type="match status" value="1"/>
</dbReference>
<dbReference type="PROSITE" id="PS50017">
    <property type="entry name" value="DEATH_DOMAIN"/>
    <property type="match status" value="1"/>
</dbReference>
<protein>
    <recommendedName>
        <fullName evidence="1">Death domain-containing protein</fullName>
    </recommendedName>
</protein>
<organism evidence="2 3">
    <name type="scientific">Sinanodonta woodiana</name>
    <name type="common">Chinese pond mussel</name>
    <name type="synonym">Anodonta woodiana</name>
    <dbReference type="NCBI Taxonomy" id="1069815"/>
    <lineage>
        <taxon>Eukaryota</taxon>
        <taxon>Metazoa</taxon>
        <taxon>Spiralia</taxon>
        <taxon>Lophotrochozoa</taxon>
        <taxon>Mollusca</taxon>
        <taxon>Bivalvia</taxon>
        <taxon>Autobranchia</taxon>
        <taxon>Heteroconchia</taxon>
        <taxon>Palaeoheterodonta</taxon>
        <taxon>Unionida</taxon>
        <taxon>Unionoidea</taxon>
        <taxon>Unionidae</taxon>
        <taxon>Unioninae</taxon>
        <taxon>Sinanodonta</taxon>
    </lineage>
</organism>
<proteinExistence type="predicted"/>
<dbReference type="Gene3D" id="1.10.533.10">
    <property type="entry name" value="Death Domain, Fas"/>
    <property type="match status" value="1"/>
</dbReference>
<dbReference type="InterPro" id="IPR000488">
    <property type="entry name" value="Death_dom"/>
</dbReference>
<accession>A0ABD3UQU6</accession>
<dbReference type="CDD" id="cd01670">
    <property type="entry name" value="Death"/>
    <property type="match status" value="1"/>
</dbReference>
<name>A0ABD3UQU6_SINWO</name>
<gene>
    <name evidence="2" type="ORF">ACJMK2_015503</name>
</gene>
<evidence type="ECO:0000259" key="1">
    <source>
        <dbReference type="PROSITE" id="PS50017"/>
    </source>
</evidence>
<evidence type="ECO:0000313" key="2">
    <source>
        <dbReference type="EMBL" id="KAL3851795.1"/>
    </source>
</evidence>
<comment type="caution">
    <text evidence="2">The sequence shown here is derived from an EMBL/GenBank/DDBJ whole genome shotgun (WGS) entry which is preliminary data.</text>
</comment>
<dbReference type="AlphaFoldDB" id="A0ABD3UQU6"/>
<dbReference type="InterPro" id="IPR011029">
    <property type="entry name" value="DEATH-like_dom_sf"/>
</dbReference>
<keyword evidence="3" id="KW-1185">Reference proteome</keyword>
<evidence type="ECO:0000313" key="3">
    <source>
        <dbReference type="Proteomes" id="UP001634394"/>
    </source>
</evidence>
<dbReference type="EMBL" id="JBJQND010000015">
    <property type="protein sequence ID" value="KAL3851795.1"/>
    <property type="molecule type" value="Genomic_DNA"/>
</dbReference>
<dbReference type="Pfam" id="PF00531">
    <property type="entry name" value="Death"/>
    <property type="match status" value="1"/>
</dbReference>
<feature type="domain" description="Death" evidence="1">
    <location>
        <begin position="24"/>
        <end position="85"/>
    </location>
</feature>
<dbReference type="Proteomes" id="UP001634394">
    <property type="component" value="Unassembled WGS sequence"/>
</dbReference>